<sequence>MTDTKDCAALQAREHARCAALMAGDAEALDPMLADDLVHIHLNGMADGKASYLAGVRDAYRFRGLSRGDLTIRSYGDFAVMTGPLSQQLEVLSTGQVMDVRAMTTQTWLRQSGEWVLNTCHSTPLQS</sequence>
<name>A0A132BQS8_9RHOB</name>
<evidence type="ECO:0000259" key="1">
    <source>
        <dbReference type="Pfam" id="PF14534"/>
    </source>
</evidence>
<dbReference type="RefSeq" id="WP_068248622.1">
    <property type="nucleotide sequence ID" value="NZ_LPUY01000135.1"/>
</dbReference>
<organism evidence="2 3">
    <name type="scientific">Tritonibacter horizontis</name>
    <dbReference type="NCBI Taxonomy" id="1768241"/>
    <lineage>
        <taxon>Bacteria</taxon>
        <taxon>Pseudomonadati</taxon>
        <taxon>Pseudomonadota</taxon>
        <taxon>Alphaproteobacteria</taxon>
        <taxon>Rhodobacterales</taxon>
        <taxon>Paracoccaceae</taxon>
        <taxon>Tritonibacter</taxon>
    </lineage>
</organism>
<dbReference type="Gene3D" id="3.10.450.50">
    <property type="match status" value="1"/>
</dbReference>
<reference evidence="2 3" key="1">
    <citation type="submission" date="2015-12" db="EMBL/GenBank/DDBJ databases">
        <title>Genome sequence of the marine Rhodobacteraceae strain O3.65, Candidatus Tritonibacter horizontis.</title>
        <authorList>
            <person name="Poehlein A."/>
            <person name="Giebel H.A."/>
            <person name="Voget S."/>
            <person name="Brinkhoff T."/>
        </authorList>
    </citation>
    <scope>NUCLEOTIDE SEQUENCE [LARGE SCALE GENOMIC DNA]</scope>
    <source>
        <strain evidence="2 3">O3.65</strain>
    </source>
</reference>
<dbReference type="InterPro" id="IPR027843">
    <property type="entry name" value="DUF4440"/>
</dbReference>
<keyword evidence="3" id="KW-1185">Reference proteome</keyword>
<gene>
    <name evidence="2" type="ORF">TRIHO_43000</name>
</gene>
<dbReference type="InterPro" id="IPR032710">
    <property type="entry name" value="NTF2-like_dom_sf"/>
</dbReference>
<dbReference type="Pfam" id="PF14534">
    <property type="entry name" value="DUF4440"/>
    <property type="match status" value="1"/>
</dbReference>
<evidence type="ECO:0000313" key="3">
    <source>
        <dbReference type="Proteomes" id="UP000068382"/>
    </source>
</evidence>
<accession>A0A132BQS8</accession>
<dbReference type="AlphaFoldDB" id="A0A132BQS8"/>
<proteinExistence type="predicted"/>
<dbReference type="Proteomes" id="UP000068382">
    <property type="component" value="Unassembled WGS sequence"/>
</dbReference>
<evidence type="ECO:0000313" key="2">
    <source>
        <dbReference type="EMBL" id="KUP90755.1"/>
    </source>
</evidence>
<feature type="domain" description="DUF4440" evidence="1">
    <location>
        <begin position="11"/>
        <end position="117"/>
    </location>
</feature>
<protein>
    <recommendedName>
        <fullName evidence="1">DUF4440 domain-containing protein</fullName>
    </recommendedName>
</protein>
<dbReference type="SUPFAM" id="SSF54427">
    <property type="entry name" value="NTF2-like"/>
    <property type="match status" value="1"/>
</dbReference>
<comment type="caution">
    <text evidence="2">The sequence shown here is derived from an EMBL/GenBank/DDBJ whole genome shotgun (WGS) entry which is preliminary data.</text>
</comment>
<dbReference type="EMBL" id="LPUY01000135">
    <property type="protein sequence ID" value="KUP90755.1"/>
    <property type="molecule type" value="Genomic_DNA"/>
</dbReference>